<dbReference type="PANTHER" id="PTHR14611">
    <property type="entry name" value="TECTONIC FAMILY MEMBER"/>
    <property type="match status" value="1"/>
</dbReference>
<keyword evidence="11" id="KW-1185">Reference proteome</keyword>
<evidence type="ECO:0008006" key="12">
    <source>
        <dbReference type="Google" id="ProtNLM"/>
    </source>
</evidence>
<evidence type="ECO:0000256" key="6">
    <source>
        <dbReference type="SAM" id="MobiDB-lite"/>
    </source>
</evidence>
<feature type="domain" description="Tectonic-1-3 N-terminal" evidence="9">
    <location>
        <begin position="82"/>
        <end position="182"/>
    </location>
</feature>
<dbReference type="Pfam" id="PF25752">
    <property type="entry name" value="DUF1619_N"/>
    <property type="match status" value="1"/>
</dbReference>
<evidence type="ECO:0000259" key="8">
    <source>
        <dbReference type="Pfam" id="PF07773"/>
    </source>
</evidence>
<evidence type="ECO:0000256" key="5">
    <source>
        <dbReference type="ARBA" id="ARBA00023180"/>
    </source>
</evidence>
<evidence type="ECO:0000256" key="1">
    <source>
        <dbReference type="ARBA" id="ARBA00007633"/>
    </source>
</evidence>
<keyword evidence="3 7" id="KW-0732">Signal</keyword>
<keyword evidence="4" id="KW-0970">Cilium biogenesis/degradation</keyword>
<comment type="subunit">
    <text evidence="2">Part of the tectonic-like complex (also named B9 complex).</text>
</comment>
<evidence type="ECO:0000259" key="9">
    <source>
        <dbReference type="Pfam" id="PF25752"/>
    </source>
</evidence>
<evidence type="ECO:0000256" key="2">
    <source>
        <dbReference type="ARBA" id="ARBA00011495"/>
    </source>
</evidence>
<dbReference type="Proteomes" id="UP000694680">
    <property type="component" value="Chromosome 10"/>
</dbReference>
<dbReference type="PANTHER" id="PTHR14611:SF1">
    <property type="entry name" value="TECTONIC-1"/>
    <property type="match status" value="1"/>
</dbReference>
<feature type="compositionally biased region" description="Low complexity" evidence="6">
    <location>
        <begin position="60"/>
        <end position="72"/>
    </location>
</feature>
<dbReference type="GO" id="GO:1904491">
    <property type="term" value="P:protein localization to ciliary transition zone"/>
    <property type="evidence" value="ECO:0007669"/>
    <property type="project" value="TreeGrafter"/>
</dbReference>
<organism evidence="10 11">
    <name type="scientific">Gouania willdenowi</name>
    <name type="common">Blunt-snouted clingfish</name>
    <name type="synonym">Lepadogaster willdenowi</name>
    <dbReference type="NCBI Taxonomy" id="441366"/>
    <lineage>
        <taxon>Eukaryota</taxon>
        <taxon>Metazoa</taxon>
        <taxon>Chordata</taxon>
        <taxon>Craniata</taxon>
        <taxon>Vertebrata</taxon>
        <taxon>Euteleostomi</taxon>
        <taxon>Actinopterygii</taxon>
        <taxon>Neopterygii</taxon>
        <taxon>Teleostei</taxon>
        <taxon>Neoteleostei</taxon>
        <taxon>Acanthomorphata</taxon>
        <taxon>Ovalentaria</taxon>
        <taxon>Blenniimorphae</taxon>
        <taxon>Blenniiformes</taxon>
        <taxon>Gobiesocoidei</taxon>
        <taxon>Gobiesocidae</taxon>
        <taxon>Gobiesocinae</taxon>
        <taxon>Gouania</taxon>
    </lineage>
</organism>
<dbReference type="Pfam" id="PF07773">
    <property type="entry name" value="TCTN_DUF1619"/>
    <property type="match status" value="2"/>
</dbReference>
<dbReference type="InterPro" id="IPR011677">
    <property type="entry name" value="TCTN1-3_dom"/>
</dbReference>
<evidence type="ECO:0000313" key="11">
    <source>
        <dbReference type="Proteomes" id="UP000694680"/>
    </source>
</evidence>
<dbReference type="Ensembl" id="ENSGWIT00000036713.1">
    <property type="protein sequence ID" value="ENSGWIP00000033704.1"/>
    <property type="gene ID" value="ENSGWIG00000017386.1"/>
</dbReference>
<evidence type="ECO:0000313" key="10">
    <source>
        <dbReference type="Ensembl" id="ENSGWIP00000033704.1"/>
    </source>
</evidence>
<proteinExistence type="inferred from homology"/>
<accession>A0A8C5GR50</accession>
<reference evidence="10" key="2">
    <citation type="submission" date="2025-08" db="UniProtKB">
        <authorList>
            <consortium name="Ensembl"/>
        </authorList>
    </citation>
    <scope>IDENTIFICATION</scope>
</reference>
<comment type="similarity">
    <text evidence="1">Belongs to the tectonic family.</text>
</comment>
<dbReference type="GO" id="GO:0036038">
    <property type="term" value="C:MKS complex"/>
    <property type="evidence" value="ECO:0007669"/>
    <property type="project" value="TreeGrafter"/>
</dbReference>
<evidence type="ECO:0000256" key="7">
    <source>
        <dbReference type="SAM" id="SignalP"/>
    </source>
</evidence>
<feature type="region of interest" description="Disordered" evidence="6">
    <location>
        <begin position="48"/>
        <end position="74"/>
    </location>
</feature>
<dbReference type="AlphaFoldDB" id="A0A8C5GR50"/>
<protein>
    <recommendedName>
        <fullName evidence="12">Tectonic-1</fullName>
    </recommendedName>
</protein>
<keyword evidence="5" id="KW-0325">Glycoprotein</keyword>
<gene>
    <name evidence="10" type="primary">tctn1</name>
</gene>
<dbReference type="InterPro" id="IPR040354">
    <property type="entry name" value="TCTN1-3"/>
</dbReference>
<reference evidence="10" key="1">
    <citation type="submission" date="2020-06" db="EMBL/GenBank/DDBJ databases">
        <authorList>
            <consortium name="Wellcome Sanger Institute Data Sharing"/>
        </authorList>
    </citation>
    <scope>NUCLEOTIDE SEQUENCE [LARGE SCALE GENOMIC DNA]</scope>
</reference>
<name>A0A8C5GR50_GOUWI</name>
<feature type="domain" description="Tectonic-1-3" evidence="8">
    <location>
        <begin position="212"/>
        <end position="381"/>
    </location>
</feature>
<feature type="chain" id="PRO_5034615764" description="Tectonic-1" evidence="7">
    <location>
        <begin position="20"/>
        <end position="614"/>
    </location>
</feature>
<feature type="domain" description="Tectonic-1-3" evidence="8">
    <location>
        <begin position="393"/>
        <end position="544"/>
    </location>
</feature>
<reference evidence="10" key="3">
    <citation type="submission" date="2025-09" db="UniProtKB">
        <authorList>
            <consortium name="Ensembl"/>
        </authorList>
    </citation>
    <scope>IDENTIFICATION</scope>
</reference>
<evidence type="ECO:0000256" key="4">
    <source>
        <dbReference type="ARBA" id="ARBA00022794"/>
    </source>
</evidence>
<sequence>MSALCSASTLLCLILTLDAQTTNEPNTTDIFNTTGDTNITYNFTESYTTVEPTQSPGAPEEPSLPTEPLPESGRLPIADSPVGRLCPCDTHRDVCDINCCCDPECISQEVSLFTSCSVLTVSSSTRLCSRDVALYTLRNAADGRSELQTSVSVETDYDLLCIRSQNRHDSFSHPAPVTPTDRNFEGLFEQFTSFVFGSDEAELVSLTELQTSSGYQYGDVVLTAAQGEHRGVMLLPASGLTAQCVDSPAAFLVDQHSLCSQHVILDRDCTSSPALSMDTFTDIQLLSGRNAGAAVVPVTVDSVTLQSVSGTQTELRAGSGGTLTPAVMRPGLCANVVLKVFYVMEYSSTGDIVNATVSVLLGFIQKTSLLLQQEFHITYVQEDGGELAIHFSGNPGYVSGLPLESATRTAQGLSRSVGHFLSVFHSEAHQDCLQGPHQRSLVLFGLNSQSGCTLRLTDTFNCSLLSELLLSVLRGSDPAQYVALFGNSLLDNPTDWLQIKRVSRGEAAGCSVPLSLHLEIEWTKYGALSNPQAQIVSIKEIIQTNSSSLVSLTGTRNRPHIVLPTFNAVRSLPGPFERRQRRPAHQQLCGIHTSIRPCSPRLQSHAYHQRQAAL</sequence>
<dbReference type="InterPro" id="IPR057724">
    <property type="entry name" value="TCTN1-3_N"/>
</dbReference>
<feature type="signal peptide" evidence="7">
    <location>
        <begin position="1"/>
        <end position="19"/>
    </location>
</feature>
<evidence type="ECO:0000256" key="3">
    <source>
        <dbReference type="ARBA" id="ARBA00022729"/>
    </source>
</evidence>
<dbReference type="GO" id="GO:0060271">
    <property type="term" value="P:cilium assembly"/>
    <property type="evidence" value="ECO:0007669"/>
    <property type="project" value="TreeGrafter"/>
</dbReference>